<dbReference type="Pfam" id="PF12900">
    <property type="entry name" value="Pyridox_ox_2"/>
    <property type="match status" value="1"/>
</dbReference>
<dbReference type="PANTHER" id="PTHR34071">
    <property type="entry name" value="5-NITROIMIDAZOLE ANTIBIOTICS RESISTANCE PROTEIN, NIMA-FAMILY-RELATED PROTEIN-RELATED"/>
    <property type="match status" value="1"/>
</dbReference>
<keyword evidence="2" id="KW-1185">Reference proteome</keyword>
<evidence type="ECO:0008006" key="3">
    <source>
        <dbReference type="Google" id="ProtNLM"/>
    </source>
</evidence>
<dbReference type="Proteomes" id="UP000294743">
    <property type="component" value="Unassembled WGS sequence"/>
</dbReference>
<dbReference type="AlphaFoldDB" id="A0A4R7ZHA1"/>
<dbReference type="PANTHER" id="PTHR34071:SF2">
    <property type="entry name" value="FLAVIN-NUCLEOTIDE-BINDING PROTEIN"/>
    <property type="match status" value="1"/>
</dbReference>
<protein>
    <recommendedName>
        <fullName evidence="3">Nitroimidazol reductase NimA-like FMN-containing flavoprotein (Pyridoxamine 5'-phosphate oxidase superfamily)</fullName>
    </recommendedName>
</protein>
<dbReference type="EMBL" id="SODD01000020">
    <property type="protein sequence ID" value="TDW16722.1"/>
    <property type="molecule type" value="Genomic_DNA"/>
</dbReference>
<reference evidence="1 2" key="1">
    <citation type="submission" date="2019-03" db="EMBL/GenBank/DDBJ databases">
        <title>Genomic Encyclopedia of Type Strains, Phase IV (KMG-IV): sequencing the most valuable type-strain genomes for metagenomic binning, comparative biology and taxonomic classification.</title>
        <authorList>
            <person name="Goeker M."/>
        </authorList>
    </citation>
    <scope>NUCLEOTIDE SEQUENCE [LARGE SCALE GENOMIC DNA]</scope>
    <source>
        <strain evidence="1 2">DSM 28867</strain>
    </source>
</reference>
<proteinExistence type="predicted"/>
<name>A0A4R7ZHA1_9FIRM</name>
<dbReference type="InterPro" id="IPR024747">
    <property type="entry name" value="Pyridox_Oxase-rel"/>
</dbReference>
<organism evidence="1 2">
    <name type="scientific">Breznakia blatticola</name>
    <dbReference type="NCBI Taxonomy" id="1754012"/>
    <lineage>
        <taxon>Bacteria</taxon>
        <taxon>Bacillati</taxon>
        <taxon>Bacillota</taxon>
        <taxon>Erysipelotrichia</taxon>
        <taxon>Erysipelotrichales</taxon>
        <taxon>Erysipelotrichaceae</taxon>
        <taxon>Breznakia</taxon>
    </lineage>
</organism>
<sequence length="159" mass="18562">MRKANREIKDRNEVLEVIKNSDVCRVAFFDKEYPYILPFNFGFTEEDGQLVLYFHGALEGRKYELMQANPNVGFEMDGKHELMYDHEHGNCTMAYESVVGTGKIEIIDDTDFDKKMKGLQIILDHYREPDFPINEKVVGFTRVFKLTVTEMKGKRRPAL</sequence>
<comment type="caution">
    <text evidence="1">The sequence shown here is derived from an EMBL/GenBank/DDBJ whole genome shotgun (WGS) entry which is preliminary data.</text>
</comment>
<gene>
    <name evidence="1" type="ORF">EDD63_1202</name>
</gene>
<dbReference type="RefSeq" id="WP_134169662.1">
    <property type="nucleotide sequence ID" value="NZ_SODD01000020.1"/>
</dbReference>
<dbReference type="InterPro" id="IPR012349">
    <property type="entry name" value="Split_barrel_FMN-bd"/>
</dbReference>
<evidence type="ECO:0000313" key="1">
    <source>
        <dbReference type="EMBL" id="TDW16722.1"/>
    </source>
</evidence>
<dbReference type="OrthoDB" id="9794935at2"/>
<dbReference type="SUPFAM" id="SSF50475">
    <property type="entry name" value="FMN-binding split barrel"/>
    <property type="match status" value="1"/>
</dbReference>
<accession>A0A4R7ZHA1</accession>
<dbReference type="Gene3D" id="2.30.110.10">
    <property type="entry name" value="Electron Transport, Fmn-binding Protein, Chain A"/>
    <property type="match status" value="1"/>
</dbReference>
<evidence type="ECO:0000313" key="2">
    <source>
        <dbReference type="Proteomes" id="UP000294743"/>
    </source>
</evidence>